<keyword evidence="2" id="KW-1185">Reference proteome</keyword>
<sequence length="74" mass="8727">MFNGSNYSYWKVRMEEFIKSMDDLMRVKLANANFMALNVIFCGVDGQEFKRIFKCSTTKKTRLIFEVAMKELVL</sequence>
<name>A0A7J8NDH0_9ROSI</name>
<evidence type="ECO:0000313" key="1">
    <source>
        <dbReference type="EMBL" id="MBA0575011.1"/>
    </source>
</evidence>
<protein>
    <recommendedName>
        <fullName evidence="3">DUF4219 domain-containing protein</fullName>
    </recommendedName>
</protein>
<dbReference type="AlphaFoldDB" id="A0A7J8NDH0"/>
<dbReference type="Proteomes" id="UP000593572">
    <property type="component" value="Unassembled WGS sequence"/>
</dbReference>
<reference evidence="1 2" key="1">
    <citation type="journal article" date="2019" name="Genome Biol. Evol.">
        <title>Insights into the evolution of the New World diploid cottons (Gossypium, subgenus Houzingenia) based on genome sequencing.</title>
        <authorList>
            <person name="Grover C.E."/>
            <person name="Arick M.A. 2nd"/>
            <person name="Thrash A."/>
            <person name="Conover J.L."/>
            <person name="Sanders W.S."/>
            <person name="Peterson D.G."/>
            <person name="Frelichowski J.E."/>
            <person name="Scheffler J.A."/>
            <person name="Scheffler B.E."/>
            <person name="Wendel J.F."/>
        </authorList>
    </citation>
    <scope>NUCLEOTIDE SEQUENCE [LARGE SCALE GENOMIC DNA]</scope>
    <source>
        <strain evidence="1">157</strain>
        <tissue evidence="1">Leaf</tissue>
    </source>
</reference>
<evidence type="ECO:0008006" key="3">
    <source>
        <dbReference type="Google" id="ProtNLM"/>
    </source>
</evidence>
<comment type="caution">
    <text evidence="1">The sequence shown here is derived from an EMBL/GenBank/DDBJ whole genome shotgun (WGS) entry which is preliminary data.</text>
</comment>
<accession>A0A7J8NDH0</accession>
<organism evidence="1 2">
    <name type="scientific">Gossypium lobatum</name>
    <dbReference type="NCBI Taxonomy" id="34289"/>
    <lineage>
        <taxon>Eukaryota</taxon>
        <taxon>Viridiplantae</taxon>
        <taxon>Streptophyta</taxon>
        <taxon>Embryophyta</taxon>
        <taxon>Tracheophyta</taxon>
        <taxon>Spermatophyta</taxon>
        <taxon>Magnoliopsida</taxon>
        <taxon>eudicotyledons</taxon>
        <taxon>Gunneridae</taxon>
        <taxon>Pentapetalae</taxon>
        <taxon>rosids</taxon>
        <taxon>malvids</taxon>
        <taxon>Malvales</taxon>
        <taxon>Malvaceae</taxon>
        <taxon>Malvoideae</taxon>
        <taxon>Gossypium</taxon>
    </lineage>
</organism>
<gene>
    <name evidence="1" type="ORF">Golob_024299</name>
</gene>
<dbReference type="EMBL" id="JABEZX010071615">
    <property type="protein sequence ID" value="MBA0575011.1"/>
    <property type="molecule type" value="Genomic_DNA"/>
</dbReference>
<evidence type="ECO:0000313" key="2">
    <source>
        <dbReference type="Proteomes" id="UP000593572"/>
    </source>
</evidence>
<proteinExistence type="predicted"/>